<sequence>MPKCLGGANNIKKITKKDTELTLDIIFFFFFFFKGRQLSHIYKWGCQAQQAHLFPIAAYISFLNRS</sequence>
<protein>
    <submittedName>
        <fullName evidence="1">Macaca fascicularis brain cDNA, clone: QtrA-18089</fullName>
    </submittedName>
</protein>
<organism evidence="1">
    <name type="scientific">Macaca fascicularis</name>
    <name type="common">Crab-eating macaque</name>
    <name type="synonym">Cynomolgus monkey</name>
    <dbReference type="NCBI Taxonomy" id="9541"/>
    <lineage>
        <taxon>Eukaryota</taxon>
        <taxon>Metazoa</taxon>
        <taxon>Chordata</taxon>
        <taxon>Craniata</taxon>
        <taxon>Vertebrata</taxon>
        <taxon>Euteleostomi</taxon>
        <taxon>Mammalia</taxon>
        <taxon>Eutheria</taxon>
        <taxon>Euarchontoglires</taxon>
        <taxon>Primates</taxon>
        <taxon>Haplorrhini</taxon>
        <taxon>Catarrhini</taxon>
        <taxon>Cercopithecidae</taxon>
        <taxon>Cercopithecinae</taxon>
        <taxon>Macaca</taxon>
    </lineage>
</organism>
<dbReference type="AlphaFoldDB" id="I7GPL4"/>
<proteinExistence type="evidence at transcript level"/>
<reference evidence="1" key="1">
    <citation type="journal article" date="2007" name="PLoS Biol.">
        <title>Rate of evolution in brain-expressed genes in humans and other primates.</title>
        <authorList>
            <person name="Wang H.-Y."/>
            <person name="Chien H.-C."/>
            <person name="Osada N."/>
            <person name="Hashimoto K."/>
            <person name="Sugano S."/>
            <person name="Gojobori T."/>
            <person name="Chou C.-K."/>
            <person name="Tsai S.-F."/>
            <person name="Wu C.-I."/>
            <person name="Shen C.-K.J."/>
        </authorList>
    </citation>
    <scope>NUCLEOTIDE SEQUENCE</scope>
</reference>
<name>I7GPL4_MACFA</name>
<accession>I7GPL4</accession>
<evidence type="ECO:0000313" key="1">
    <source>
        <dbReference type="EMBL" id="BAE91655.1"/>
    </source>
</evidence>
<dbReference type="EMBL" id="AB174593">
    <property type="protein sequence ID" value="BAE91655.1"/>
    <property type="molecule type" value="mRNA"/>
</dbReference>